<keyword evidence="1" id="KW-0812">Transmembrane</keyword>
<name>A0ABV0ITI4_9NEIS</name>
<evidence type="ECO:0000313" key="3">
    <source>
        <dbReference type="Proteomes" id="UP001462502"/>
    </source>
</evidence>
<dbReference type="EMBL" id="JBDXMI010000001">
    <property type="protein sequence ID" value="MEO9384592.1"/>
    <property type="molecule type" value="Genomic_DNA"/>
</dbReference>
<dbReference type="RefSeq" id="WP_347949861.1">
    <property type="nucleotide sequence ID" value="NZ_CP158160.1"/>
</dbReference>
<accession>A0ABV0ITI4</accession>
<dbReference type="InterPro" id="IPR012843">
    <property type="entry name" value="YscD"/>
</dbReference>
<evidence type="ECO:0000256" key="1">
    <source>
        <dbReference type="SAM" id="Phobius"/>
    </source>
</evidence>
<gene>
    <name evidence="2" type="primary">sctD</name>
    <name evidence="2" type="ORF">ABI908_10845</name>
</gene>
<keyword evidence="1" id="KW-1133">Transmembrane helix</keyword>
<protein>
    <submittedName>
        <fullName evidence="2">Type III secretion system inner membrane ring subunit SctD</fullName>
    </submittedName>
</protein>
<reference evidence="2 3" key="1">
    <citation type="submission" date="2024-05" db="EMBL/GenBank/DDBJ databases">
        <authorList>
            <person name="De Oliveira J.P."/>
            <person name="Noriler S.A."/>
            <person name="De Oliveira A.G."/>
            <person name="Sipoli D.S."/>
        </authorList>
    </citation>
    <scope>NUCLEOTIDE SEQUENCE [LARGE SCALE GENOMIC DNA]</scope>
    <source>
        <strain evidence="2 3">LABIM192</strain>
    </source>
</reference>
<dbReference type="Proteomes" id="UP001462502">
    <property type="component" value="Unassembled WGS sequence"/>
</dbReference>
<sequence>MEARYKLRLLNGALAGRELPLPEGAFTIGTGDCDLLLPLDGGAEAALEVSEGGVALHGGAPCWVEGERLPFGPLPLDVGLDLAGLHCALGAADADLERIQVAPRRLRASARRGAGAAALALALGLGGAAWLWPSPAPPPSPREWLPQALREVPGVSARWLGGDALLLSGNCRDSAKLAALAGRLREAGVRLRQEAVCDDELLRSVRALLAAYGYPEVEVELAAGRRARIDGPVSNDERFAGLARALDGLAGLSGWQLSDRGAEQLARLTARLTEAGVLSGLSIERNGRGWLLSGQLPAERQSRLMKALDALNAGLEPAARLRFVAAASAADARAYLPAALAGIGGNAGAPYLILANGMRLPLGSMAKRGMKVVGISPSGATLSGGQRLLFLPLNP</sequence>
<proteinExistence type="predicted"/>
<feature type="transmembrane region" description="Helical" evidence="1">
    <location>
        <begin position="113"/>
        <end position="132"/>
    </location>
</feature>
<organism evidence="2 3">
    <name type="scientific">Chromobacterium phragmitis</name>
    <dbReference type="NCBI Taxonomy" id="2202141"/>
    <lineage>
        <taxon>Bacteria</taxon>
        <taxon>Pseudomonadati</taxon>
        <taxon>Pseudomonadota</taxon>
        <taxon>Betaproteobacteria</taxon>
        <taxon>Neisseriales</taxon>
        <taxon>Chromobacteriaceae</taxon>
        <taxon>Chromobacterium</taxon>
    </lineage>
</organism>
<keyword evidence="3" id="KW-1185">Reference proteome</keyword>
<keyword evidence="1" id="KW-0472">Membrane</keyword>
<comment type="caution">
    <text evidence="2">The sequence shown here is derived from an EMBL/GenBank/DDBJ whole genome shotgun (WGS) entry which is preliminary data.</text>
</comment>
<dbReference type="NCBIfam" id="TIGR02500">
    <property type="entry name" value="type_III_yscD"/>
    <property type="match status" value="1"/>
</dbReference>
<evidence type="ECO:0000313" key="2">
    <source>
        <dbReference type="EMBL" id="MEO9384592.1"/>
    </source>
</evidence>